<organism evidence="1">
    <name type="scientific">Oryza barthii</name>
    <dbReference type="NCBI Taxonomy" id="65489"/>
    <lineage>
        <taxon>Eukaryota</taxon>
        <taxon>Viridiplantae</taxon>
        <taxon>Streptophyta</taxon>
        <taxon>Embryophyta</taxon>
        <taxon>Tracheophyta</taxon>
        <taxon>Spermatophyta</taxon>
        <taxon>Magnoliopsida</taxon>
        <taxon>Liliopsida</taxon>
        <taxon>Poales</taxon>
        <taxon>Poaceae</taxon>
        <taxon>BOP clade</taxon>
        <taxon>Oryzoideae</taxon>
        <taxon>Oryzeae</taxon>
        <taxon>Oryzinae</taxon>
        <taxon>Oryza</taxon>
    </lineage>
</organism>
<gene>
    <name evidence="1" type="primary">OBARTa0044N24.21</name>
    <name evidence="2" type="synonym">OBARTa0079C17.1</name>
</gene>
<dbReference type="EMBL" id="AP018853">
    <property type="protein sequence ID" value="BBF89355.1"/>
    <property type="molecule type" value="Genomic_DNA"/>
</dbReference>
<reference evidence="2" key="2">
    <citation type="submission" date="2018-08" db="EMBL/GenBank/DDBJ databases">
        <title>Oryza barthii genomic DNA, chromosome 11, BAC clone:OBARTa0079C17.</title>
        <authorList>
            <person name="Wu J."/>
            <person name="Kanamori H."/>
        </authorList>
    </citation>
    <scope>NUCLEOTIDE SEQUENCE</scope>
    <source>
        <strain evidence="2">W1588</strain>
    </source>
</reference>
<evidence type="ECO:0000313" key="2">
    <source>
        <dbReference type="EMBL" id="BBF89355.1"/>
    </source>
</evidence>
<evidence type="ECO:0000313" key="1">
    <source>
        <dbReference type="EMBL" id="BBF89353.1"/>
    </source>
</evidence>
<name>A0A679BAX1_9ORYZ</name>
<accession>A0A679BAX1</accession>
<protein>
    <submittedName>
        <fullName evidence="1">Uncharacterized protein</fullName>
    </submittedName>
</protein>
<reference evidence="1" key="1">
    <citation type="submission" date="2018-08" db="EMBL/GenBank/DDBJ databases">
        <title>Oryza barthii genomic DNA, chromosome 11, BAC clone:OBARTa0044N24.</title>
        <authorList>
            <person name="Wu J."/>
            <person name="Kanamori H."/>
        </authorList>
    </citation>
    <scope>NUCLEOTIDE SEQUENCE</scope>
    <source>
        <strain evidence="1">W1588</strain>
    </source>
</reference>
<sequence length="60" mass="6451">MGRVVRHPFASVAGETTGAIHVAMHQWGETLGALTPSMVKSNGPSLILNHQQRCNARDIT</sequence>
<proteinExistence type="predicted"/>
<dbReference type="EMBL" id="AP018852">
    <property type="protein sequence ID" value="BBF89353.1"/>
    <property type="molecule type" value="Genomic_DNA"/>
</dbReference>
<dbReference type="AlphaFoldDB" id="A0A679BAX1"/>